<evidence type="ECO:0000313" key="4">
    <source>
        <dbReference type="Proteomes" id="UP000722485"/>
    </source>
</evidence>
<reference evidence="3" key="1">
    <citation type="submission" date="2020-03" db="EMBL/GenBank/DDBJ databases">
        <title>Draft Genome Sequence of Cylindrodendrum hubeiense.</title>
        <authorList>
            <person name="Buettner E."/>
            <person name="Kellner H."/>
        </authorList>
    </citation>
    <scope>NUCLEOTIDE SEQUENCE</scope>
    <source>
        <strain evidence="3">IHI 201604</strain>
    </source>
</reference>
<evidence type="ECO:0000259" key="2">
    <source>
        <dbReference type="Pfam" id="PF20150"/>
    </source>
</evidence>
<evidence type="ECO:0000313" key="3">
    <source>
        <dbReference type="EMBL" id="KAF7552050.1"/>
    </source>
</evidence>
<feature type="compositionally biased region" description="Acidic residues" evidence="1">
    <location>
        <begin position="597"/>
        <end position="611"/>
    </location>
</feature>
<feature type="compositionally biased region" description="Basic and acidic residues" evidence="1">
    <location>
        <begin position="548"/>
        <end position="557"/>
    </location>
</feature>
<name>A0A9P5LCI0_9HYPO</name>
<comment type="caution">
    <text evidence="3">The sequence shown here is derived from an EMBL/GenBank/DDBJ whole genome shotgun (WGS) entry which is preliminary data.</text>
</comment>
<proteinExistence type="predicted"/>
<accession>A0A9P5LCI0</accession>
<feature type="domain" description="2EXR" evidence="2">
    <location>
        <begin position="85"/>
        <end position="193"/>
    </location>
</feature>
<dbReference type="Proteomes" id="UP000722485">
    <property type="component" value="Unassembled WGS sequence"/>
</dbReference>
<keyword evidence="4" id="KW-1185">Reference proteome</keyword>
<feature type="compositionally biased region" description="Acidic residues" evidence="1">
    <location>
        <begin position="33"/>
        <end position="48"/>
    </location>
</feature>
<feature type="compositionally biased region" description="Polar residues" evidence="1">
    <location>
        <begin position="1"/>
        <end position="26"/>
    </location>
</feature>
<dbReference type="OrthoDB" id="3501032at2759"/>
<protein>
    <recommendedName>
        <fullName evidence="2">2EXR domain-containing protein</fullName>
    </recommendedName>
</protein>
<dbReference type="Pfam" id="PF20150">
    <property type="entry name" value="2EXR"/>
    <property type="match status" value="1"/>
</dbReference>
<feature type="region of interest" description="Disordered" evidence="1">
    <location>
        <begin position="1"/>
        <end position="90"/>
    </location>
</feature>
<feature type="compositionally biased region" description="Acidic residues" evidence="1">
    <location>
        <begin position="362"/>
        <end position="392"/>
    </location>
</feature>
<dbReference type="InterPro" id="IPR045518">
    <property type="entry name" value="2EXR"/>
</dbReference>
<organism evidence="3 4">
    <name type="scientific">Cylindrodendrum hubeiense</name>
    <dbReference type="NCBI Taxonomy" id="595255"/>
    <lineage>
        <taxon>Eukaryota</taxon>
        <taxon>Fungi</taxon>
        <taxon>Dikarya</taxon>
        <taxon>Ascomycota</taxon>
        <taxon>Pezizomycotina</taxon>
        <taxon>Sordariomycetes</taxon>
        <taxon>Hypocreomycetidae</taxon>
        <taxon>Hypocreales</taxon>
        <taxon>Nectriaceae</taxon>
        <taxon>Cylindrodendrum</taxon>
    </lineage>
</organism>
<feature type="compositionally biased region" description="Acidic residues" evidence="1">
    <location>
        <begin position="444"/>
        <end position="454"/>
    </location>
</feature>
<feature type="compositionally biased region" description="Acidic residues" evidence="1">
    <location>
        <begin position="520"/>
        <end position="539"/>
    </location>
</feature>
<feature type="compositionally biased region" description="Acidic residues" evidence="1">
    <location>
        <begin position="59"/>
        <end position="82"/>
    </location>
</feature>
<feature type="region of interest" description="Disordered" evidence="1">
    <location>
        <begin position="351"/>
        <end position="618"/>
    </location>
</feature>
<dbReference type="EMBL" id="JAANBB010000067">
    <property type="protein sequence ID" value="KAF7552050.1"/>
    <property type="molecule type" value="Genomic_DNA"/>
</dbReference>
<evidence type="ECO:0000256" key="1">
    <source>
        <dbReference type="SAM" id="MobiDB-lite"/>
    </source>
</evidence>
<dbReference type="AlphaFoldDB" id="A0A9P5LCI0"/>
<feature type="compositionally biased region" description="Basic and acidic residues" evidence="1">
    <location>
        <begin position="506"/>
        <end position="519"/>
    </location>
</feature>
<feature type="compositionally biased region" description="Acidic residues" evidence="1">
    <location>
        <begin position="561"/>
        <end position="584"/>
    </location>
</feature>
<sequence length="618" mass="68388">MSKSLTGNEGSDGSEAAQSSPGSQISDAHGDIVEIEDGSSDASSETDDAGGLLDVMAAEGEETDESDQESDQEDDASIDEEPASFSQFSQLPPELRQRVWEYFCPEIMLRSRIFDFVVAPGTARHAEFSVPTTARLWTVRDWLTLEDQTKSIRTLLSVHQESRGIALNQFPDCLSLDAGSGDAIVRFNKEKDVAVIHGLRGAEAEDVFYLSGFAEHVKNGGLAGWESSDDIDPEALVHMIQPFSILESFFFCTTSGPCRKDALAWCTSDLVNRQYIETFENAHGGGENLQFLYSWPDLVNHGDFARFQISQDFLDPVPEPFATVLRQKDVKTWPMVVFEFERGLRRYEALFNPGPDGYDSNSSDEEESGEEEEESGTDLDQYESDGIDDEEIVERYDASDDEISLDGEGVRLGGDTSEAHFSSPEPDPEPEPANRGRKRRVVEDSDDDSEADEEPVAKRARTTQVISSDSEDGDEQREERAPPKRQSRVVLSDSESDDPDQMEGTKVVKDSGADGKESASEESESGESEEESESDDDEQPAAPLSLAERLRMHREVNPIESSDDDGSDGEGSQDDDSEEDEGSDVDGRSRNQFLADMAEDEDEEEEDDQNEDGFYQLD</sequence>
<gene>
    <name evidence="3" type="ORF">G7Z17_g4598</name>
</gene>